<dbReference type="InterPro" id="IPR007129">
    <property type="entry name" value="Ubiqinol_cyt_c_chaperone_CPB3"/>
</dbReference>
<dbReference type="Proteomes" id="UP001595799">
    <property type="component" value="Unassembled WGS sequence"/>
</dbReference>
<comment type="similarity">
    <text evidence="2">Belongs to the UPF0174 family.</text>
</comment>
<evidence type="ECO:0000256" key="2">
    <source>
        <dbReference type="ARBA" id="ARBA00006436"/>
    </source>
</evidence>
<gene>
    <name evidence="4" type="ORF">ACFOW6_08745</name>
</gene>
<proteinExistence type="inferred from homology"/>
<organism evidence="4 5">
    <name type="scientific">Fodinicurvata halophila</name>
    <dbReference type="NCBI Taxonomy" id="1419723"/>
    <lineage>
        <taxon>Bacteria</taxon>
        <taxon>Pseudomonadati</taxon>
        <taxon>Pseudomonadota</taxon>
        <taxon>Alphaproteobacteria</taxon>
        <taxon>Rhodospirillales</taxon>
        <taxon>Rhodovibrionaceae</taxon>
        <taxon>Fodinicurvata</taxon>
    </lineage>
</organism>
<dbReference type="RefSeq" id="WP_382421950.1">
    <property type="nucleotide sequence ID" value="NZ_JBHSCW010000003.1"/>
</dbReference>
<sequence length="190" mass="21756">MFRRIFPRDPGEHAASSLYESIMLQSRRSEFYTDYSVPDSTEGRFELLLLHLCMVIRRLRQENSEEARTLSQALFDFFIYDMDQSLRESGIGDLSVGPRLKRVGEAFYGRVKAYEEALDEKQDSDRNNALRGALLRNLYGTSAEVPPGAVLDAMTSYLYRLDAFLAEQETPYILKGEASFITPDTAREKD</sequence>
<evidence type="ECO:0000313" key="4">
    <source>
        <dbReference type="EMBL" id="MFC4351625.1"/>
    </source>
</evidence>
<comment type="similarity">
    <text evidence="1">Belongs to the CBP3 family.</text>
</comment>
<feature type="domain" description="Ubiquinol-cytochrome c chaperone" evidence="3">
    <location>
        <begin position="34"/>
        <end position="180"/>
    </location>
</feature>
<dbReference type="Pfam" id="PF03981">
    <property type="entry name" value="Ubiq_cyt_C_chap"/>
    <property type="match status" value="1"/>
</dbReference>
<dbReference type="PANTHER" id="PTHR12184">
    <property type="entry name" value="UBIQUINOL-CYTOCHROME C REDUCTASE COMPLEX ASSEMBLY FACTOR 1 FAMILY MEMBER"/>
    <property type="match status" value="1"/>
</dbReference>
<reference evidence="5" key="1">
    <citation type="journal article" date="2019" name="Int. J. Syst. Evol. Microbiol.">
        <title>The Global Catalogue of Microorganisms (GCM) 10K type strain sequencing project: providing services to taxonomists for standard genome sequencing and annotation.</title>
        <authorList>
            <consortium name="The Broad Institute Genomics Platform"/>
            <consortium name="The Broad Institute Genome Sequencing Center for Infectious Disease"/>
            <person name="Wu L."/>
            <person name="Ma J."/>
        </authorList>
    </citation>
    <scope>NUCLEOTIDE SEQUENCE [LARGE SCALE GENOMIC DNA]</scope>
    <source>
        <strain evidence="5">CECT 8472</strain>
    </source>
</reference>
<dbReference type="PANTHER" id="PTHR12184:SF1">
    <property type="entry name" value="UBIQUINOL-CYTOCHROME-C REDUCTASE COMPLEX ASSEMBLY FACTOR 1"/>
    <property type="match status" value="1"/>
</dbReference>
<comment type="caution">
    <text evidence="4">The sequence shown here is derived from an EMBL/GenBank/DDBJ whole genome shotgun (WGS) entry which is preliminary data.</text>
</comment>
<name>A0ABV8UM12_9PROT</name>
<evidence type="ECO:0000259" key="3">
    <source>
        <dbReference type="Pfam" id="PF03981"/>
    </source>
</evidence>
<evidence type="ECO:0000256" key="1">
    <source>
        <dbReference type="ARBA" id="ARBA00006407"/>
    </source>
</evidence>
<protein>
    <submittedName>
        <fullName evidence="4">Ubiquinol-cytochrome C chaperone family protein</fullName>
    </submittedName>
</protein>
<accession>A0ABV8UM12</accession>
<evidence type="ECO:0000313" key="5">
    <source>
        <dbReference type="Proteomes" id="UP001595799"/>
    </source>
</evidence>
<dbReference type="InterPro" id="IPR021150">
    <property type="entry name" value="Ubiq_cyt_c_chap"/>
</dbReference>
<dbReference type="EMBL" id="JBHSCW010000003">
    <property type="protein sequence ID" value="MFC4351625.1"/>
    <property type="molecule type" value="Genomic_DNA"/>
</dbReference>
<keyword evidence="5" id="KW-1185">Reference proteome</keyword>